<keyword evidence="1 3" id="KW-0963">Cytoplasm</keyword>
<reference evidence="4 5" key="1">
    <citation type="journal article" date="2018" name="PLoS ONE">
        <title>The draft genome of Kipferlia bialata reveals reductive genome evolution in fornicate parasites.</title>
        <authorList>
            <person name="Tanifuji G."/>
            <person name="Takabayashi S."/>
            <person name="Kume K."/>
            <person name="Takagi M."/>
            <person name="Nakayama T."/>
            <person name="Kamikawa R."/>
            <person name="Inagaki Y."/>
            <person name="Hashimoto T."/>
        </authorList>
    </citation>
    <scope>NUCLEOTIDE SEQUENCE [LARGE SCALE GENOMIC DNA]</scope>
    <source>
        <strain evidence="4">NY0173</strain>
    </source>
</reference>
<dbReference type="PANTHER" id="PTHR32194:SF2">
    <property type="entry name" value="PROTEASOME SUBUNIT BETA TYPE-1"/>
    <property type="match status" value="1"/>
</dbReference>
<comment type="subcellular location">
    <subcellularLocation>
        <location evidence="3">Cytoplasm</location>
    </subcellularLocation>
    <subcellularLocation>
        <location evidence="3">Nucleus</location>
    </subcellularLocation>
</comment>
<name>A0A9K3CQY2_9EUKA</name>
<comment type="similarity">
    <text evidence="3">Belongs to the peptidase T1B family.</text>
</comment>
<dbReference type="PROSITE" id="PS00854">
    <property type="entry name" value="PROTEASOME_BETA_1"/>
    <property type="match status" value="1"/>
</dbReference>
<dbReference type="GO" id="GO:0005839">
    <property type="term" value="C:proteasome core complex"/>
    <property type="evidence" value="ECO:0007669"/>
    <property type="project" value="InterPro"/>
</dbReference>
<accession>A0A9K3CQY2</accession>
<dbReference type="InterPro" id="IPR023333">
    <property type="entry name" value="Proteasome_suB-type"/>
</dbReference>
<dbReference type="InterPro" id="IPR029055">
    <property type="entry name" value="Ntn_hydrolases_N"/>
</dbReference>
<dbReference type="InterPro" id="IPR016050">
    <property type="entry name" value="Proteasome_bsu_CS"/>
</dbReference>
<keyword evidence="3" id="KW-0539">Nucleus</keyword>
<evidence type="ECO:0000256" key="2">
    <source>
        <dbReference type="ARBA" id="ARBA00022942"/>
    </source>
</evidence>
<dbReference type="OrthoDB" id="268479at2759"/>
<evidence type="ECO:0000256" key="1">
    <source>
        <dbReference type="ARBA" id="ARBA00022490"/>
    </source>
</evidence>
<evidence type="ECO:0000313" key="4">
    <source>
        <dbReference type="EMBL" id="GIQ80840.1"/>
    </source>
</evidence>
<evidence type="ECO:0000313" key="5">
    <source>
        <dbReference type="Proteomes" id="UP000265618"/>
    </source>
</evidence>
<protein>
    <recommendedName>
        <fullName evidence="3">Proteasome subunit beta</fullName>
    </recommendedName>
</protein>
<keyword evidence="2 3" id="KW-0647">Proteasome</keyword>
<dbReference type="InterPro" id="IPR001353">
    <property type="entry name" value="Proteasome_sua/b"/>
</dbReference>
<gene>
    <name evidence="4" type="ORF">KIPB_001706</name>
</gene>
<evidence type="ECO:0000256" key="3">
    <source>
        <dbReference type="RuleBase" id="RU004203"/>
    </source>
</evidence>
<organism evidence="4 5">
    <name type="scientific">Kipferlia bialata</name>
    <dbReference type="NCBI Taxonomy" id="797122"/>
    <lineage>
        <taxon>Eukaryota</taxon>
        <taxon>Metamonada</taxon>
        <taxon>Carpediemonas-like organisms</taxon>
        <taxon>Kipferlia</taxon>
    </lineage>
</organism>
<proteinExistence type="inferred from homology"/>
<dbReference type="PROSITE" id="PS51476">
    <property type="entry name" value="PROTEASOME_BETA_2"/>
    <property type="match status" value="1"/>
</dbReference>
<dbReference type="GO" id="GO:0005634">
    <property type="term" value="C:nucleus"/>
    <property type="evidence" value="ECO:0007669"/>
    <property type="project" value="UniProtKB-SubCell"/>
</dbReference>
<comment type="subunit">
    <text evidence="3">Component of the proteasome complex.</text>
</comment>
<comment type="function">
    <text evidence="3">Component of the proteasome, a multicatalytic proteinase complex which is characterized by its ability to cleave peptides with Arg, Phe, Tyr, Leu, and Glu adjacent to the leaving group at neutral or slightly basic pH. The proteasome has an ATP-dependent proteolytic activity.</text>
</comment>
<dbReference type="Gene3D" id="3.60.20.10">
    <property type="entry name" value="Glutamine Phosphoribosylpyrophosphate, subunit 1, domain 1"/>
    <property type="match status" value="1"/>
</dbReference>
<dbReference type="AlphaFoldDB" id="A0A9K3CQY2"/>
<dbReference type="Proteomes" id="UP000265618">
    <property type="component" value="Unassembled WGS sequence"/>
</dbReference>
<sequence>MSFSPYTDNGGTCVAIAGPDYVLIAGDTRMSDGYNILHRDIPKLSQFNENIVMGTAGMHADMIGLRKELGIRQQEYEYQARTKMGVAAFAQLLATTLYNRRFFPFYTFNILAGVDTKDNTCAIYTYDAVGCVLKAPYAASGAGESLVLPVLDAELKARDPVTAEEAKRVLTAAFRAADEREISTGDTLMIWTMRPGQEIVKETMPLRRD</sequence>
<dbReference type="EMBL" id="BDIP01000252">
    <property type="protein sequence ID" value="GIQ80840.1"/>
    <property type="molecule type" value="Genomic_DNA"/>
</dbReference>
<dbReference type="PANTHER" id="PTHR32194">
    <property type="entry name" value="METALLOPROTEASE TLDD"/>
    <property type="match status" value="1"/>
</dbReference>
<dbReference type="GO" id="GO:0005737">
    <property type="term" value="C:cytoplasm"/>
    <property type="evidence" value="ECO:0007669"/>
    <property type="project" value="UniProtKB-SubCell"/>
</dbReference>
<dbReference type="GO" id="GO:0051603">
    <property type="term" value="P:proteolysis involved in protein catabolic process"/>
    <property type="evidence" value="ECO:0007669"/>
    <property type="project" value="InterPro"/>
</dbReference>
<keyword evidence="5" id="KW-1185">Reference proteome</keyword>
<comment type="caution">
    <text evidence="4">The sequence shown here is derived from an EMBL/GenBank/DDBJ whole genome shotgun (WGS) entry which is preliminary data.</text>
</comment>
<dbReference type="SUPFAM" id="SSF56235">
    <property type="entry name" value="N-terminal nucleophile aminohydrolases (Ntn hydrolases)"/>
    <property type="match status" value="1"/>
</dbReference>
<dbReference type="Pfam" id="PF00227">
    <property type="entry name" value="Proteasome"/>
    <property type="match status" value="1"/>
</dbReference>